<gene>
    <name evidence="4" type="ORF">LCGC14_1793890</name>
</gene>
<dbReference type="InterPro" id="IPR002789">
    <property type="entry name" value="HerA_central"/>
</dbReference>
<dbReference type="SMART" id="SM00382">
    <property type="entry name" value="AAA"/>
    <property type="match status" value="1"/>
</dbReference>
<dbReference type="Gene3D" id="3.40.50.300">
    <property type="entry name" value="P-loop containing nucleotide triphosphate hydrolases"/>
    <property type="match status" value="1"/>
</dbReference>
<evidence type="ECO:0000256" key="2">
    <source>
        <dbReference type="SAM" id="MobiDB-lite"/>
    </source>
</evidence>
<dbReference type="SUPFAM" id="SSF52540">
    <property type="entry name" value="P-loop containing nucleoside triphosphate hydrolases"/>
    <property type="match status" value="1"/>
</dbReference>
<dbReference type="InterPro" id="IPR027417">
    <property type="entry name" value="P-loop_NTPase"/>
</dbReference>
<evidence type="ECO:0000256" key="1">
    <source>
        <dbReference type="SAM" id="Coils"/>
    </source>
</evidence>
<proteinExistence type="predicted"/>
<feature type="domain" description="AAA+ ATPase" evidence="3">
    <location>
        <begin position="135"/>
        <end position="350"/>
    </location>
</feature>
<dbReference type="InterPro" id="IPR003593">
    <property type="entry name" value="AAA+_ATPase"/>
</dbReference>
<protein>
    <recommendedName>
        <fullName evidence="3">AAA+ ATPase domain-containing protein</fullName>
    </recommendedName>
</protein>
<feature type="coiled-coil region" evidence="1">
    <location>
        <begin position="434"/>
        <end position="468"/>
    </location>
</feature>
<comment type="caution">
    <text evidence="4">The sequence shown here is derived from an EMBL/GenBank/DDBJ whole genome shotgun (WGS) entry which is preliminary data.</text>
</comment>
<dbReference type="PANTHER" id="PTHR42957">
    <property type="entry name" value="HELICASE MJ1565-RELATED"/>
    <property type="match status" value="1"/>
</dbReference>
<dbReference type="Pfam" id="PF01935">
    <property type="entry name" value="DUF87"/>
    <property type="match status" value="1"/>
</dbReference>
<keyword evidence="1" id="KW-0175">Coiled coil</keyword>
<feature type="coiled-coil region" evidence="1">
    <location>
        <begin position="511"/>
        <end position="545"/>
    </location>
</feature>
<evidence type="ECO:0000313" key="4">
    <source>
        <dbReference type="EMBL" id="KKM01493.1"/>
    </source>
</evidence>
<accession>A0A0F9JR98</accession>
<feature type="region of interest" description="Disordered" evidence="2">
    <location>
        <begin position="1"/>
        <end position="29"/>
    </location>
</feature>
<sequence length="558" mass="62369">MSDEGKEEKPEGKVEKSVGRLTGKTTSHSVTLQLSDKTVERTNYLVIHGDRDEEGERGFFLLTIIDMWSESKGNMAKLQVIGERPKKPFEIGAEVYRAKEEEISKILGIFNPPEESLALGKLLGYPYEVSLLVKNFGRIFITGKSGSGKSYTMSVLCEEFLLKGIPVLILDRHGEYGSLKVAHDDLGGGDSEFVDRIIEFSDLKKNKGGDIDIEYLFSLEAKDLVAPNLCTIVNLNGMSLEVQEMIAGKLLQKLYDASTTRKIPPFYLFLDEAHLFAGKKQTETCDVVRLFAQEGRKFGANIVIGTQRPQLLDTTIRAQAGTWIIHNLSDIRDINITISSAEDLSNENKNDISGLDKGESIICGEAAKGIPLFVKVRKRKTKHGGAGFNPLDFLSDQTVEELQKRKLRILGGKSADELETGKEVFQGMLEPKTSSEYLDEIASLKVRIKELEDNVERLKQKIGDIKGGKDIPLVVTDDTITDLQTEISVWREKYNYLREMAEKGDGELAPLDDNSEAVLDLNNKKIELEAQVKKYKSKYDNALILAEKSIAELKKRRK</sequence>
<name>A0A0F9JR98_9ZZZZ</name>
<feature type="compositionally biased region" description="Basic and acidic residues" evidence="2">
    <location>
        <begin position="1"/>
        <end position="18"/>
    </location>
</feature>
<evidence type="ECO:0000259" key="3">
    <source>
        <dbReference type="SMART" id="SM00382"/>
    </source>
</evidence>
<organism evidence="4">
    <name type="scientific">marine sediment metagenome</name>
    <dbReference type="NCBI Taxonomy" id="412755"/>
    <lineage>
        <taxon>unclassified sequences</taxon>
        <taxon>metagenomes</taxon>
        <taxon>ecological metagenomes</taxon>
    </lineage>
</organism>
<dbReference type="InterPro" id="IPR008571">
    <property type="entry name" value="HerA-like"/>
</dbReference>
<dbReference type="PANTHER" id="PTHR42957:SF1">
    <property type="entry name" value="HELICASE MJ1565-RELATED"/>
    <property type="match status" value="1"/>
</dbReference>
<reference evidence="4" key="1">
    <citation type="journal article" date="2015" name="Nature">
        <title>Complex archaea that bridge the gap between prokaryotes and eukaryotes.</title>
        <authorList>
            <person name="Spang A."/>
            <person name="Saw J.H."/>
            <person name="Jorgensen S.L."/>
            <person name="Zaremba-Niedzwiedzka K."/>
            <person name="Martijn J."/>
            <person name="Lind A.E."/>
            <person name="van Eijk R."/>
            <person name="Schleper C."/>
            <person name="Guy L."/>
            <person name="Ettema T.J."/>
        </authorList>
    </citation>
    <scope>NUCLEOTIDE SEQUENCE</scope>
</reference>
<dbReference type="EMBL" id="LAZR01017180">
    <property type="protein sequence ID" value="KKM01493.1"/>
    <property type="molecule type" value="Genomic_DNA"/>
</dbReference>
<dbReference type="AlphaFoldDB" id="A0A0F9JR98"/>